<dbReference type="SUPFAM" id="SSF63829">
    <property type="entry name" value="Calcium-dependent phosphotriesterase"/>
    <property type="match status" value="2"/>
</dbReference>
<dbReference type="Gene3D" id="3.30.565.10">
    <property type="entry name" value="Histidine kinase-like ATPase, C-terminal domain"/>
    <property type="match status" value="1"/>
</dbReference>
<dbReference type="Gene3D" id="2.130.10.10">
    <property type="entry name" value="YVTN repeat-like/Quinoprotein amine dehydrogenase"/>
    <property type="match status" value="3"/>
</dbReference>
<comment type="caution">
    <text evidence="5">The sequence shown here is derived from an EMBL/GenBank/DDBJ whole genome shotgun (WGS) entry which is preliminary data.</text>
</comment>
<evidence type="ECO:0000313" key="5">
    <source>
        <dbReference type="EMBL" id="MDI9859286.1"/>
    </source>
</evidence>
<dbReference type="InterPro" id="IPR011110">
    <property type="entry name" value="Reg_prop"/>
</dbReference>
<keyword evidence="2" id="KW-1133">Transmembrane helix</keyword>
<dbReference type="InterPro" id="IPR050640">
    <property type="entry name" value="Bact_2-comp_sensor_kinase"/>
</dbReference>
<feature type="transmembrane region" description="Helical" evidence="2">
    <location>
        <begin position="776"/>
        <end position="797"/>
    </location>
</feature>
<evidence type="ECO:0000259" key="4">
    <source>
        <dbReference type="Pfam" id="PF06580"/>
    </source>
</evidence>
<feature type="chain" id="PRO_5046705212" evidence="3">
    <location>
        <begin position="19"/>
        <end position="1024"/>
    </location>
</feature>
<dbReference type="Pfam" id="PF07494">
    <property type="entry name" value="Reg_prop"/>
    <property type="match status" value="3"/>
</dbReference>
<dbReference type="InterPro" id="IPR010559">
    <property type="entry name" value="Sig_transdc_His_kin_internal"/>
</dbReference>
<keyword evidence="1" id="KW-0175">Coiled coil</keyword>
<dbReference type="InterPro" id="IPR036890">
    <property type="entry name" value="HATPase_C_sf"/>
</dbReference>
<feature type="domain" description="Signal transduction histidine kinase internal region" evidence="4">
    <location>
        <begin position="818"/>
        <end position="897"/>
    </location>
</feature>
<dbReference type="Gene3D" id="2.60.40.10">
    <property type="entry name" value="Immunoglobulins"/>
    <property type="match status" value="1"/>
</dbReference>
<organism evidence="5 6">
    <name type="scientific">Flectobacillus roseus</name>
    <dbReference type="NCBI Taxonomy" id="502259"/>
    <lineage>
        <taxon>Bacteria</taxon>
        <taxon>Pseudomonadati</taxon>
        <taxon>Bacteroidota</taxon>
        <taxon>Cytophagia</taxon>
        <taxon>Cytophagales</taxon>
        <taxon>Flectobacillaceae</taxon>
        <taxon>Flectobacillus</taxon>
    </lineage>
</organism>
<evidence type="ECO:0000313" key="6">
    <source>
        <dbReference type="Proteomes" id="UP001236507"/>
    </source>
</evidence>
<name>A0ABT6Y7Q8_9BACT</name>
<evidence type="ECO:0000256" key="2">
    <source>
        <dbReference type="SAM" id="Phobius"/>
    </source>
</evidence>
<dbReference type="Proteomes" id="UP001236507">
    <property type="component" value="Unassembled WGS sequence"/>
</dbReference>
<feature type="signal peptide" evidence="3">
    <location>
        <begin position="1"/>
        <end position="18"/>
    </location>
</feature>
<proteinExistence type="predicted"/>
<dbReference type="PANTHER" id="PTHR34220">
    <property type="entry name" value="SENSOR HISTIDINE KINASE YPDA"/>
    <property type="match status" value="1"/>
</dbReference>
<dbReference type="Pfam" id="PF06580">
    <property type="entry name" value="His_kinase"/>
    <property type="match status" value="1"/>
</dbReference>
<keyword evidence="2" id="KW-0472">Membrane</keyword>
<dbReference type="InterPro" id="IPR013783">
    <property type="entry name" value="Ig-like_fold"/>
</dbReference>
<dbReference type="EMBL" id="JASHIF010000007">
    <property type="protein sequence ID" value="MDI9859286.1"/>
    <property type="molecule type" value="Genomic_DNA"/>
</dbReference>
<evidence type="ECO:0000256" key="1">
    <source>
        <dbReference type="SAM" id="Coils"/>
    </source>
</evidence>
<feature type="coiled-coil region" evidence="1">
    <location>
        <begin position="800"/>
        <end position="827"/>
    </location>
</feature>
<evidence type="ECO:0000256" key="3">
    <source>
        <dbReference type="SAM" id="SignalP"/>
    </source>
</evidence>
<keyword evidence="2" id="KW-0812">Transmembrane</keyword>
<dbReference type="PANTHER" id="PTHR34220:SF7">
    <property type="entry name" value="SENSOR HISTIDINE KINASE YPDA"/>
    <property type="match status" value="1"/>
</dbReference>
<dbReference type="SUPFAM" id="SSF55874">
    <property type="entry name" value="ATPase domain of HSP90 chaperone/DNA topoisomerase II/histidine kinase"/>
    <property type="match status" value="1"/>
</dbReference>
<sequence length="1024" mass="118523">MKQLLLFIFLLISSLSFAQYPFLRSYTVDNGLPSSNVYRAYQDSKGFLWFCTDKGLARFDGYHFESFTTKNGLPNNDVWQCAEDNQKRIWFLTYSSVFFYFDTNDNKFYTIPNPYPDLQDSHIWCYVQTAPNTVQVILSKGLEVLEIDVKKKVVKRFMPRKIGNQSYPFINNKTHLSVIMSVGSPFTLRAYSEGLAHNLKNIPHVLPRFDKGNFPTEIFDKLITILFEDDKTIYATADKLVVYSKEGLKQIHISNLSPLKNNPITLLLSTGSLKYKLCVTEKESFLLDENFNRLRQFDFLNKYVLNTIYVDSEENFWFCTKDKGLLFLSKQAMYSATYNFQGGNSVVAMQQFENKIIFGTGKGDLYRINQDESITRFLIKDPIHLPVRDIAITKEKAMIAYFGMDYTMYSTKALMTKTRLSINKIIKKNGQSDLHEPINRKYDGESVHWIDFKTIDTLDAKTIIGYNALMMVKLFESKKHYQARKIFTKVNIPKIVAMHVGSNHKIWVGNSKGIYQLSMIDSTAELFDKQKIQYPLLSRAVKCLVSDKNGRAWVGTNGFGLYAFDGVSPLVVSELAYENINAVFLDNKTQTVWVGTNKGVFVLSNIDFKTKRYQLKKLSVIQGLPTHEVYCLTVQNDIVWIGTANGLFKLGVKYVLNMPVPKAQVPLVIRRVKVNNQDTLVTTHYELEHTQNNLTIEFVALSYMSNKNIRYQYRLLGSNQSDTHWREVEELQLSFPFLPPGTYIFDLRAYDVTGKITQKINPIRFHIKAPFWQESWFWVVIAILIVAIILFSVYARIQFIQRVEGERTEANKKFAQLELQALQAQMNPHFVFNALSSIQYYILNNDIEAANDYLSRFSRLMRLFLESSRNKYISVHEESELLDYYITLEQLRFKNRFTFQISIEDDVPHELEIPAMLIQPFVENAINHGLVYSKNNEGHLRIHFCLKEDYVLCTIEDNGIGRAKAAELKQKSLKSYQSQATQITAERIQSLKYIEETKVEVNIIDKFNEIGESQGTKVEILIYL</sequence>
<dbReference type="InterPro" id="IPR015943">
    <property type="entry name" value="WD40/YVTN_repeat-like_dom_sf"/>
</dbReference>
<keyword evidence="3" id="KW-0732">Signal</keyword>
<reference evidence="5 6" key="1">
    <citation type="submission" date="2023-05" db="EMBL/GenBank/DDBJ databases">
        <title>Novel species of genus Flectobacillus isolated from stream in China.</title>
        <authorList>
            <person name="Lu H."/>
        </authorList>
    </citation>
    <scope>NUCLEOTIDE SEQUENCE [LARGE SCALE GENOMIC DNA]</scope>
    <source>
        <strain evidence="5 6">KCTC 42575</strain>
    </source>
</reference>
<protein>
    <submittedName>
        <fullName evidence="5">Two-component regulator propeller domain-containing protein</fullName>
    </submittedName>
</protein>
<keyword evidence="6" id="KW-1185">Reference proteome</keyword>
<accession>A0ABT6Y7Q8</accession>
<dbReference type="RefSeq" id="WP_283344253.1">
    <property type="nucleotide sequence ID" value="NZ_JASHIF010000007.1"/>
</dbReference>
<gene>
    <name evidence="5" type="ORF">QM524_08705</name>
</gene>